<keyword evidence="5" id="KW-0408">Iron</keyword>
<comment type="cofactor">
    <cofactor evidence="1">
        <name>Fe(2+)</name>
        <dbReference type="ChEBI" id="CHEBI:29033"/>
    </cofactor>
</comment>
<keyword evidence="3" id="KW-0479">Metal-binding</keyword>
<sequence>MQRTSGVTSGASSRPAYSRCIPACAHGRASSGYQPARPPAQRRVKTSFAPDKTPEVVTPTGGDAIVQSPPVASFNAKDWAAAFSSQQGEFDYWIEEVEGTIPEYLQGTLFRNGPGNFERGGQRYHHMLDGDGYVCRFSFAGGNNVHFLSRYVQTRELIHEEKAGSIEYRSTFGTQRVGGFVKNAFDLYLKNPANTNVVEWGKRLLALWEAGCPYELDPRTLGTKDNKPELLDNYLIDGIAPSSTGRRWLDKILRLGSAFTAHPHIVSEAPGGEQRLVTWSWRSLLKPMGDADMAINIVEYDSNWERLAGAQFTMQHSFFNPHDFAITPNSYIFFQHALSFDMAPYLFGFKGPAQCIEFEQKPMKVHMVPRSGGAPQVFEAEQSFLIHHANAFEDGDEVEVWSSGWGPEALKRLASGAGMLGSWKVVLEGDFSGIPFTALWKHRINAKTGIVTREAVYQGQNLDHPRVNPNFYSRPTRYVYFNAAKPMEVSGDSGPPQLFTRLDVQTGEAQSWCPGDRCFCEELIFVPGPRGEVEEDDGVLLGMIFDGESMRTSLAVMDAKDFSKGPLARIHLSHHVPHGLHGFYSNTFYGPQAPSNRASAGAAAH</sequence>
<evidence type="ECO:0000256" key="8">
    <source>
        <dbReference type="SAM" id="MobiDB-lite"/>
    </source>
</evidence>
<comment type="caution">
    <text evidence="9">The sequence shown here is derived from an EMBL/GenBank/DDBJ whole genome shotgun (WGS) entry which is preliminary data.</text>
</comment>
<evidence type="ECO:0000256" key="3">
    <source>
        <dbReference type="ARBA" id="ARBA00022723"/>
    </source>
</evidence>
<accession>A0ABP1GFH2</accession>
<evidence type="ECO:0000313" key="9">
    <source>
        <dbReference type="EMBL" id="CAL5229329.1"/>
    </source>
</evidence>
<keyword evidence="4" id="KW-0560">Oxidoreductase</keyword>
<feature type="region of interest" description="Disordered" evidence="8">
    <location>
        <begin position="28"/>
        <end position="64"/>
    </location>
</feature>
<protein>
    <recommendedName>
        <fullName evidence="6">carotenoid 9,10-dioxygenase</fullName>
        <ecNumber evidence="6">1.14.99.n4</ecNumber>
    </recommendedName>
</protein>
<evidence type="ECO:0000256" key="4">
    <source>
        <dbReference type="ARBA" id="ARBA00023002"/>
    </source>
</evidence>
<dbReference type="PANTHER" id="PTHR10543">
    <property type="entry name" value="BETA-CAROTENE DIOXYGENASE"/>
    <property type="match status" value="1"/>
</dbReference>
<evidence type="ECO:0000256" key="6">
    <source>
        <dbReference type="ARBA" id="ARBA00039084"/>
    </source>
</evidence>
<evidence type="ECO:0000256" key="2">
    <source>
        <dbReference type="ARBA" id="ARBA00006787"/>
    </source>
</evidence>
<dbReference type="PANTHER" id="PTHR10543:SF89">
    <property type="entry name" value="CAROTENOID 9,10(9',10')-CLEAVAGE DIOXYGENASE 1"/>
    <property type="match status" value="1"/>
</dbReference>
<proteinExistence type="inferred from homology"/>
<dbReference type="EMBL" id="CAXHTA020000020">
    <property type="protein sequence ID" value="CAL5229329.1"/>
    <property type="molecule type" value="Genomic_DNA"/>
</dbReference>
<comment type="catalytic activity">
    <reaction evidence="7">
        <text>all-trans-zeaxanthin + 2 O2 = 4,9-dimethyldodeca-2,4,6,8,10-pentaenedial + 2 (3R)-hydroxy-beta-ionone</text>
        <dbReference type="Rhea" id="RHEA:26393"/>
        <dbReference type="ChEBI" id="CHEBI:15379"/>
        <dbReference type="ChEBI" id="CHEBI:27547"/>
        <dbReference type="ChEBI" id="CHEBI:53171"/>
        <dbReference type="ChEBI" id="CHEBI:53173"/>
        <dbReference type="EC" id="1.14.99.n4"/>
    </reaction>
</comment>
<dbReference type="Proteomes" id="UP001497392">
    <property type="component" value="Unassembled WGS sequence"/>
</dbReference>
<comment type="similarity">
    <text evidence="2">Belongs to the carotenoid oxygenase family.</text>
</comment>
<evidence type="ECO:0000256" key="1">
    <source>
        <dbReference type="ARBA" id="ARBA00001954"/>
    </source>
</evidence>
<reference evidence="9 10" key="1">
    <citation type="submission" date="2024-06" db="EMBL/GenBank/DDBJ databases">
        <authorList>
            <person name="Kraege A."/>
            <person name="Thomma B."/>
        </authorList>
    </citation>
    <scope>NUCLEOTIDE SEQUENCE [LARGE SCALE GENOMIC DNA]</scope>
</reference>
<gene>
    <name evidence="9" type="primary">g12635</name>
    <name evidence="9" type="ORF">VP750_LOCUS11235</name>
</gene>
<dbReference type="EC" id="1.14.99.n4" evidence="6"/>
<evidence type="ECO:0000256" key="5">
    <source>
        <dbReference type="ARBA" id="ARBA00023004"/>
    </source>
</evidence>
<evidence type="ECO:0000256" key="7">
    <source>
        <dbReference type="ARBA" id="ARBA00048709"/>
    </source>
</evidence>
<dbReference type="Pfam" id="PF03055">
    <property type="entry name" value="RPE65"/>
    <property type="match status" value="1"/>
</dbReference>
<name>A0ABP1GFH2_9CHLO</name>
<organism evidence="9 10">
    <name type="scientific">Coccomyxa viridis</name>
    <dbReference type="NCBI Taxonomy" id="1274662"/>
    <lineage>
        <taxon>Eukaryota</taxon>
        <taxon>Viridiplantae</taxon>
        <taxon>Chlorophyta</taxon>
        <taxon>core chlorophytes</taxon>
        <taxon>Trebouxiophyceae</taxon>
        <taxon>Trebouxiophyceae incertae sedis</taxon>
        <taxon>Coccomyxaceae</taxon>
        <taxon>Coccomyxa</taxon>
    </lineage>
</organism>
<keyword evidence="10" id="KW-1185">Reference proteome</keyword>
<evidence type="ECO:0000313" key="10">
    <source>
        <dbReference type="Proteomes" id="UP001497392"/>
    </source>
</evidence>
<dbReference type="InterPro" id="IPR004294">
    <property type="entry name" value="Carotenoid_Oase"/>
</dbReference>